<keyword evidence="6" id="KW-0788">Thiol protease</keyword>
<dbReference type="InterPro" id="IPR051346">
    <property type="entry name" value="OTU_Deubiquitinase"/>
</dbReference>
<keyword evidence="3" id="KW-0645">Protease</keyword>
<dbReference type="Proteomes" id="UP000019473">
    <property type="component" value="Unassembled WGS sequence"/>
</dbReference>
<protein>
    <recommendedName>
        <fullName evidence="2">ubiquitinyl hydrolase 1</fullName>
        <ecNumber evidence="2">3.4.19.12</ecNumber>
    </recommendedName>
</protein>
<reference evidence="10 11" key="1">
    <citation type="submission" date="2013-03" db="EMBL/GenBank/DDBJ databases">
        <title>The Genome Sequence of Cladophialophora yegresii CBS 114405.</title>
        <authorList>
            <consortium name="The Broad Institute Genomics Platform"/>
            <person name="Cuomo C."/>
            <person name="de Hoog S."/>
            <person name="Gorbushina A."/>
            <person name="Walker B."/>
            <person name="Young S.K."/>
            <person name="Zeng Q."/>
            <person name="Gargeya S."/>
            <person name="Fitzgerald M."/>
            <person name="Haas B."/>
            <person name="Abouelleil A."/>
            <person name="Allen A.W."/>
            <person name="Alvarado L."/>
            <person name="Arachchi H.M."/>
            <person name="Berlin A.M."/>
            <person name="Chapman S.B."/>
            <person name="Gainer-Dewar J."/>
            <person name="Goldberg J."/>
            <person name="Griggs A."/>
            <person name="Gujja S."/>
            <person name="Hansen M."/>
            <person name="Howarth C."/>
            <person name="Imamovic A."/>
            <person name="Ireland A."/>
            <person name="Larimer J."/>
            <person name="McCowan C."/>
            <person name="Murphy C."/>
            <person name="Pearson M."/>
            <person name="Poon T.W."/>
            <person name="Priest M."/>
            <person name="Roberts A."/>
            <person name="Saif S."/>
            <person name="Shea T."/>
            <person name="Sisk P."/>
            <person name="Sykes S."/>
            <person name="Wortman J."/>
            <person name="Nusbaum C."/>
            <person name="Birren B."/>
        </authorList>
    </citation>
    <scope>NUCLEOTIDE SEQUENCE [LARGE SCALE GENOMIC DNA]</scope>
    <source>
        <strain evidence="10 11">CBS 114405</strain>
    </source>
</reference>
<evidence type="ECO:0000256" key="1">
    <source>
        <dbReference type="ARBA" id="ARBA00000707"/>
    </source>
</evidence>
<dbReference type="GO" id="GO:0006508">
    <property type="term" value="P:proteolysis"/>
    <property type="evidence" value="ECO:0007669"/>
    <property type="project" value="UniProtKB-KW"/>
</dbReference>
<sequence length="2011" mass="226412">MADPDYRSVFGDLELDVFTADVEDMEYMLKDEIHGHRIYFAMRGKALLIRSSSGSQRFEAVQRDRFLKDIPRAIIESSTPWMSLQDTTVAFRSRHRPFYSDSADWTLYPGFNSGSKSFMSTGQKKLIDVNSQYGASIRNILLPIENSENMIITVTKDSSVAVELPRYHLHFDLDSKGRLVCRELSAFVDFGQQLGTFHGLQSRLILQAKTEVAGSRMRTVLVPNGEVKIASANPHLRVEVQLDDSDSLSLSQFRIDERLGQLVSQDLDAHLYKAYLHAITTFPEADGLTRRTGTEESLFALSDPICCTCLPLSARAQHILRLVSRLTPVRRFYPVHLKTMQTTTFLECLPVLAQRDIFFGTANDILTHNMTACSLFDAQATPLHYDGQFDLLRRSHHRTRKLFPSESVASAPDSIADDEYSSRDQDSNDHLHASSTMAGLVELWPSALDVTPSLKDLVLNWRKIRGFYEEFNTDSFSSLLGQRMKDLLPRLIALCQSPSTSREHLAFILSLIVFGGPPDQKQLLELGRQLRSALAFATSPTLRALPTPGHDEYDLTQGCSIDHGEIRTLVSRCEREFVPSEAATSSEDKDNDVISAEKMKFEQELGEQRHLILEAVKSSWPGDQVMFTSVSGKLSHCNLADLKALLNGRFVAWHKNYVFLLQLEAYDKVLASVKSSCVGPAMLDLVQDFGSTCPQTSPGTHFSLLDRMQGTAVTTGDYNESKPTCLDQDLSQSLSRKQALRLLTSNQASRSLEELEDIVTDLMQDPAESVRCYGTLIRDSIEASRQRQGQEQTKMEVPAETVLGAKLVESKRQITYILSKTRDLIRPLRPSQQGLVTARLWPQVSELSLLQLLWAEHRRLVPFPWLPILLQLAKEITAAQRIERLQKFLATGDTFALNNELANPAHSAWSPESRPDWLLLECQNNMLIRPVQIRVANELLKPQNGVVLLGMGEGKTSVILPMVATALADGMSLVRVVVLKPLAQEMLRTMSLSLAGLVGRALYYLPFSRQTALTSDTPRLLKSLYDECRQKKGILLTLPEYLNSFRLVGLDKLASDTRALATELVRVQTWLDIHSRDILDESDELARPSYELVYTNGEANLLSGAPERWNVALEILDVVRKNAEGLRGRFPTAFEVESRGQGCFPHIRVLDDSGATPLASVVTQAIVDGYVPTLSLGHCNPHILEAVSAFILDIDVEDSQFQLLREHFQDAGRFDLLYVARGLVSRGILSHTLGKRWLVNYGLDRSRTLSAVLYRAKGFSSPSAEFAQPEAAILLTALSFYYTGLLRADLRRCLLILIRLPDPADAYAKWVRQSTLPKKYHRAASINLDDAYCIDGLYTHLKHNSELINFFLRHVVYPSEAKEFRYKLSTSAWDLCRSGKVLTGGFSGTCDSRIPIKQKDLPDLRHIPATTLTTLLRWENRQYFSAASQSGGRLTTKDLLQRIIADGPVDVCIDVGAQMLEGNLEIAHLWLQLSPKEKLAAIYFSDSDQKMVLNRGGSTEPLVSSIFKDELGSCLIFLNEFHTRGTDFQLPYNFTAAVLLGPDILKDSLAQACIRMRKLAVSQSVRFYAPPEVDQAIRSVMKDPSEEVTSLHVVFWAIKQSCLTLKKQGPLYATRGLLHSRRRLAAERHVSPEGNIINPERYLDTVRERECRPVSELYRVGPCSRAEMPFEPTVEESHDAVMKELVVEFDRNDSSGCQAGGITQEQEREILHEVEEERELQRPREVQPALPQHCRSLIDHVRDGTPFTATSELRPCFEVLRQTRLEYLYKPEEFPTHVLVTPYFLRTIKPVGNSPQDDFLRPVQWVLKSWDLAQPVLISSHEAQMFLPVIRASKRTTLYMYQARTSRDMVPFDGLDICRIPANNRSGEVKPLAIALLNLFAGQLYFSSFEHYNEMCTVIGLFDGERPLPHKRNVADDNFVSPTCRLANDWTECTFNTSPVGWIKSFITMRRLGIEWSHTHMGRVLNGQILRREDFEEGDDLEHAKDLVEDMAGLAVDEKVGVDDGEAPHAA</sequence>
<dbReference type="GeneID" id="19179211"/>
<feature type="region of interest" description="Disordered" evidence="7">
    <location>
        <begin position="403"/>
        <end position="431"/>
    </location>
</feature>
<dbReference type="InterPro" id="IPR027417">
    <property type="entry name" value="P-loop_NTPase"/>
</dbReference>
<dbReference type="OrthoDB" id="3182339at2759"/>
<gene>
    <name evidence="10" type="ORF">A1O7_04626</name>
</gene>
<keyword evidence="4" id="KW-0833">Ubl conjugation pathway</keyword>
<evidence type="ECO:0000313" key="11">
    <source>
        <dbReference type="Proteomes" id="UP000019473"/>
    </source>
</evidence>
<dbReference type="SUPFAM" id="SSF52540">
    <property type="entry name" value="P-loop containing nucleoside triphosphate hydrolases"/>
    <property type="match status" value="1"/>
</dbReference>
<keyword evidence="5" id="KW-0378">Hydrolase</keyword>
<dbReference type="GO" id="GO:0004843">
    <property type="term" value="F:cysteine-type deubiquitinase activity"/>
    <property type="evidence" value="ECO:0007669"/>
    <property type="project" value="UniProtKB-EC"/>
</dbReference>
<evidence type="ECO:0000259" key="9">
    <source>
        <dbReference type="Pfam" id="PF12359"/>
    </source>
</evidence>
<dbReference type="InterPro" id="IPR022105">
    <property type="entry name" value="DUF3645"/>
</dbReference>
<dbReference type="HOGENOM" id="CLU_000211_2_0_1"/>
<evidence type="ECO:0000259" key="8">
    <source>
        <dbReference type="Pfam" id="PF12340"/>
    </source>
</evidence>
<proteinExistence type="predicted"/>
<dbReference type="InterPro" id="IPR022099">
    <property type="entry name" value="DUF3638"/>
</dbReference>
<evidence type="ECO:0000256" key="6">
    <source>
        <dbReference type="ARBA" id="ARBA00022807"/>
    </source>
</evidence>
<dbReference type="PANTHER" id="PTHR13367">
    <property type="entry name" value="UBIQUITIN THIOESTERASE"/>
    <property type="match status" value="1"/>
</dbReference>
<evidence type="ECO:0000256" key="2">
    <source>
        <dbReference type="ARBA" id="ARBA00012759"/>
    </source>
</evidence>
<feature type="domain" description="DUF3645" evidence="9">
    <location>
        <begin position="1244"/>
        <end position="1276"/>
    </location>
</feature>
<evidence type="ECO:0000256" key="7">
    <source>
        <dbReference type="SAM" id="MobiDB-lite"/>
    </source>
</evidence>
<dbReference type="VEuPathDB" id="FungiDB:A1O7_04626"/>
<dbReference type="RefSeq" id="XP_007756826.1">
    <property type="nucleotide sequence ID" value="XM_007758636.1"/>
</dbReference>
<dbReference type="eggNOG" id="ENOG502QUFK">
    <property type="taxonomic scope" value="Eukaryota"/>
</dbReference>
<evidence type="ECO:0000256" key="4">
    <source>
        <dbReference type="ARBA" id="ARBA00022786"/>
    </source>
</evidence>
<organism evidence="10 11">
    <name type="scientific">Cladophialophora yegresii CBS 114405</name>
    <dbReference type="NCBI Taxonomy" id="1182544"/>
    <lineage>
        <taxon>Eukaryota</taxon>
        <taxon>Fungi</taxon>
        <taxon>Dikarya</taxon>
        <taxon>Ascomycota</taxon>
        <taxon>Pezizomycotina</taxon>
        <taxon>Eurotiomycetes</taxon>
        <taxon>Chaetothyriomycetidae</taxon>
        <taxon>Chaetothyriales</taxon>
        <taxon>Herpotrichiellaceae</taxon>
        <taxon>Cladophialophora</taxon>
    </lineage>
</organism>
<feature type="compositionally biased region" description="Basic and acidic residues" evidence="7">
    <location>
        <begin position="420"/>
        <end position="431"/>
    </location>
</feature>
<evidence type="ECO:0000313" key="10">
    <source>
        <dbReference type="EMBL" id="EXJ60473.1"/>
    </source>
</evidence>
<dbReference type="EMBL" id="AMGW01000003">
    <property type="protein sequence ID" value="EXJ60473.1"/>
    <property type="molecule type" value="Genomic_DNA"/>
</dbReference>
<comment type="caution">
    <text evidence="10">The sequence shown here is derived from an EMBL/GenBank/DDBJ whole genome shotgun (WGS) entry which is preliminary data.</text>
</comment>
<name>W9VXT3_9EURO</name>
<keyword evidence="11" id="KW-1185">Reference proteome</keyword>
<dbReference type="Pfam" id="PF12340">
    <property type="entry name" value="DUF3638"/>
    <property type="match status" value="1"/>
</dbReference>
<dbReference type="STRING" id="1182544.W9VXT3"/>
<dbReference type="PANTHER" id="PTHR13367:SF33">
    <property type="entry name" value="P-LOOP CONTAINING NUCLEOSIDE TRIPHOSPHATE HYDROLASE PROTEIN"/>
    <property type="match status" value="1"/>
</dbReference>
<evidence type="ECO:0000256" key="3">
    <source>
        <dbReference type="ARBA" id="ARBA00022670"/>
    </source>
</evidence>
<dbReference type="EC" id="3.4.19.12" evidence="2"/>
<evidence type="ECO:0000256" key="5">
    <source>
        <dbReference type="ARBA" id="ARBA00022801"/>
    </source>
</evidence>
<accession>W9VXT3</accession>
<feature type="domain" description="DUF3638" evidence="8">
    <location>
        <begin position="906"/>
        <end position="1126"/>
    </location>
</feature>
<comment type="catalytic activity">
    <reaction evidence="1">
        <text>Thiol-dependent hydrolysis of ester, thioester, amide, peptide and isopeptide bonds formed by the C-terminal Gly of ubiquitin (a 76-residue protein attached to proteins as an intracellular targeting signal).</text>
        <dbReference type="EC" id="3.4.19.12"/>
    </reaction>
</comment>
<dbReference type="Pfam" id="PF12359">
    <property type="entry name" value="DUF3645"/>
    <property type="match status" value="1"/>
</dbReference>